<dbReference type="HAMAP" id="MF_00825">
    <property type="entry name" value="3_HAO"/>
    <property type="match status" value="1"/>
</dbReference>
<evidence type="ECO:0000256" key="4">
    <source>
        <dbReference type="ARBA" id="ARBA00022723"/>
    </source>
</evidence>
<evidence type="ECO:0000256" key="3">
    <source>
        <dbReference type="ARBA" id="ARBA00022642"/>
    </source>
</evidence>
<evidence type="ECO:0000313" key="9">
    <source>
        <dbReference type="Proteomes" id="UP000694865"/>
    </source>
</evidence>
<feature type="binding site" evidence="8">
    <location>
        <position position="51"/>
    </location>
    <ligand>
        <name>Fe cation</name>
        <dbReference type="ChEBI" id="CHEBI:24875"/>
        <note>catalytic</note>
    </ligand>
</feature>
<evidence type="ECO:0000313" key="10">
    <source>
        <dbReference type="RefSeq" id="XP_006815035.1"/>
    </source>
</evidence>
<comment type="similarity">
    <text evidence="8">Belongs to the 3-HAO family.</text>
</comment>
<dbReference type="PANTHER" id="PTHR15497">
    <property type="entry name" value="3-HYDROXYANTHRANILATE 3,4-DIOXYGENASE"/>
    <property type="match status" value="1"/>
</dbReference>
<dbReference type="InterPro" id="IPR014710">
    <property type="entry name" value="RmlC-like_jellyroll"/>
</dbReference>
<feature type="binding site" evidence="8">
    <location>
        <position position="57"/>
    </location>
    <ligand>
        <name>Fe cation</name>
        <dbReference type="ChEBI" id="CHEBI:24875"/>
        <note>catalytic</note>
    </ligand>
</feature>
<keyword evidence="6 8" id="KW-0560">Oxidoreductase</keyword>
<dbReference type="Proteomes" id="UP000694865">
    <property type="component" value="Unplaced"/>
</dbReference>
<dbReference type="CDD" id="cd06123">
    <property type="entry name" value="cupin_HAO"/>
    <property type="match status" value="1"/>
</dbReference>
<comment type="caution">
    <text evidence="8">Lacks conserved residue(s) required for the propagation of feature annotation.</text>
</comment>
<feature type="binding site" evidence="8">
    <location>
        <position position="57"/>
    </location>
    <ligand>
        <name>substrate</name>
    </ligand>
</feature>
<keyword evidence="3 8" id="KW-0662">Pyridine nucleotide biosynthesis</keyword>
<comment type="cofactor">
    <cofactor evidence="1 8">
        <name>Fe(2+)</name>
        <dbReference type="ChEBI" id="CHEBI:29033"/>
    </cofactor>
</comment>
<feature type="binding site" evidence="8">
    <location>
        <position position="47"/>
    </location>
    <ligand>
        <name>O2</name>
        <dbReference type="ChEBI" id="CHEBI:15379"/>
    </ligand>
</feature>
<organism evidence="9 10">
    <name type="scientific">Saccoglossus kowalevskii</name>
    <name type="common">Acorn worm</name>
    <dbReference type="NCBI Taxonomy" id="10224"/>
    <lineage>
        <taxon>Eukaryota</taxon>
        <taxon>Metazoa</taxon>
        <taxon>Hemichordata</taxon>
        <taxon>Enteropneusta</taxon>
        <taxon>Harrimaniidae</taxon>
        <taxon>Saccoglossus</taxon>
    </lineage>
</organism>
<feature type="binding site" evidence="8">
    <location>
        <position position="109"/>
    </location>
    <ligand>
        <name>substrate</name>
    </ligand>
</feature>
<dbReference type="InterPro" id="IPR010329">
    <property type="entry name" value="3hydroanth_dOase"/>
</dbReference>
<evidence type="ECO:0000256" key="8">
    <source>
        <dbReference type="HAMAP-Rule" id="MF_03019"/>
    </source>
</evidence>
<dbReference type="Pfam" id="PF06052">
    <property type="entry name" value="3-HAO"/>
    <property type="match status" value="1"/>
</dbReference>
<evidence type="ECO:0000256" key="1">
    <source>
        <dbReference type="ARBA" id="ARBA00001954"/>
    </source>
</evidence>
<accession>A0ABM0M4U4</accession>
<keyword evidence="4 8" id="KW-0479">Metal-binding</keyword>
<dbReference type="PANTHER" id="PTHR15497:SF1">
    <property type="entry name" value="3-HYDROXYANTHRANILATE 3,4-DIOXYGENASE"/>
    <property type="match status" value="1"/>
</dbReference>
<comment type="pathway">
    <text evidence="8">Cofactor biosynthesis; NAD(+) biosynthesis; quinolinate from L-kynurenine: step 3/3.</text>
</comment>
<keyword evidence="7 8" id="KW-0408">Iron</keyword>
<keyword evidence="5 8" id="KW-0223">Dioxygenase</keyword>
<comment type="function">
    <text evidence="2 8">Catalyzes the oxidative ring opening of 3-hydroxyanthranilate to 2-amino-3-carboxymuconate semialdehyde, which spontaneously cyclizes to quinolinate.</text>
</comment>
<proteinExistence type="inferred from homology"/>
<dbReference type="GeneID" id="100372516"/>
<feature type="region of interest" description="Domain A (catalytic)" evidence="8">
    <location>
        <begin position="1"/>
        <end position="189"/>
    </location>
</feature>
<dbReference type="RefSeq" id="XP_006815035.1">
    <property type="nucleotide sequence ID" value="XM_006814972.1"/>
</dbReference>
<dbReference type="Gene3D" id="2.60.120.10">
    <property type="entry name" value="Jelly Rolls"/>
    <property type="match status" value="1"/>
</dbReference>
<name>A0ABM0M4U4_SACKO</name>
<feature type="region of interest" description="Domain B" evidence="8">
    <location>
        <begin position="189"/>
        <end position="295"/>
    </location>
</feature>
<evidence type="ECO:0000256" key="6">
    <source>
        <dbReference type="ARBA" id="ARBA00023002"/>
    </source>
</evidence>
<comment type="subcellular location">
    <subcellularLocation>
        <location evidence="8">Cytoplasm</location>
    </subcellularLocation>
</comment>
<sequence>MTSNVLINNKQELLNANKQFFQPPVCNKMMHQKGQMKSFFVGGPNIRKDYHIEEGEEMFYMEKGDMCLKIVEHGKHRDIPIKEGEVNMASHHALHSPQRQKNTIGLVLERERPEDELDGLRYYVEGTTDSLYEKWFHCTDLGTQLVPVINAFFESEQYKTGKPIPEELPDKPPVELDSDVSVEMPFSLRGWIEKNKEEIQSKGYKKIFADHYQHSITVWGSGEEKGGSDVAEIWMWQLEGKSELVVGDEKTKYEVNKDDIVLVPQGWKYTANRGDGSLCLVCFQDPTKKKPWKKE</sequence>
<protein>
    <recommendedName>
        <fullName evidence="8">3-hydroxyanthranilate 3,4-dioxygenase</fullName>
        <ecNumber evidence="8">1.13.11.6</ecNumber>
    </recommendedName>
    <alternativeName>
        <fullName evidence="8">3-hydroxyanthranilate oxygenase</fullName>
        <shortName evidence="8">3-HAO</shortName>
    </alternativeName>
    <alternativeName>
        <fullName evidence="8">3-hydroxyanthranilic acid dioxygenase</fullName>
        <shortName evidence="8">HAD</shortName>
    </alternativeName>
</protein>
<comment type="catalytic activity">
    <reaction evidence="8">
        <text>3-hydroxyanthranilate + O2 = (2Z,4Z)-2-amino-3-carboxymuconate 6-semialdehyde</text>
        <dbReference type="Rhea" id="RHEA:17953"/>
        <dbReference type="ChEBI" id="CHEBI:15379"/>
        <dbReference type="ChEBI" id="CHEBI:36559"/>
        <dbReference type="ChEBI" id="CHEBI:77612"/>
        <dbReference type="EC" id="1.13.11.6"/>
    </reaction>
</comment>
<evidence type="ECO:0000256" key="7">
    <source>
        <dbReference type="ARBA" id="ARBA00023004"/>
    </source>
</evidence>
<dbReference type="InterPro" id="IPR011051">
    <property type="entry name" value="RmlC_Cupin_sf"/>
</dbReference>
<gene>
    <name evidence="10" type="primary">LOC100372516</name>
</gene>
<dbReference type="EC" id="1.13.11.6" evidence="8"/>
<keyword evidence="8" id="KW-0963">Cytoplasm</keyword>
<reference evidence="10" key="1">
    <citation type="submission" date="2025-08" db="UniProtKB">
        <authorList>
            <consortium name="RefSeq"/>
        </authorList>
    </citation>
    <scope>IDENTIFICATION</scope>
    <source>
        <tissue evidence="10">Testes</tissue>
    </source>
</reference>
<feature type="binding site" evidence="8">
    <location>
        <position position="99"/>
    </location>
    <ligand>
        <name>substrate</name>
    </ligand>
</feature>
<evidence type="ECO:0000256" key="2">
    <source>
        <dbReference type="ARBA" id="ARBA00002752"/>
    </source>
</evidence>
<evidence type="ECO:0000256" key="5">
    <source>
        <dbReference type="ARBA" id="ARBA00022964"/>
    </source>
</evidence>
<dbReference type="SUPFAM" id="SSF51182">
    <property type="entry name" value="RmlC-like cupins"/>
    <property type="match status" value="2"/>
</dbReference>
<feature type="binding site" evidence="8">
    <location>
        <position position="95"/>
    </location>
    <ligand>
        <name>Fe cation</name>
        <dbReference type="ChEBI" id="CHEBI:24875"/>
        <note>catalytic</note>
    </ligand>
</feature>
<keyword evidence="9" id="KW-1185">Reference proteome</keyword>